<evidence type="ECO:0000313" key="3">
    <source>
        <dbReference type="Proteomes" id="UP000818323"/>
    </source>
</evidence>
<dbReference type="PROSITE" id="PS51819">
    <property type="entry name" value="VOC"/>
    <property type="match status" value="1"/>
</dbReference>
<evidence type="ECO:0000259" key="1">
    <source>
        <dbReference type="PROSITE" id="PS51819"/>
    </source>
</evidence>
<dbReference type="InterPro" id="IPR026275">
    <property type="entry name" value="Glyoxalase/dOase/EhpR"/>
</dbReference>
<dbReference type="Proteomes" id="UP000818323">
    <property type="component" value="Unassembled WGS sequence"/>
</dbReference>
<organism evidence="2 3">
    <name type="scientific">Microvirga arsenatis</name>
    <dbReference type="NCBI Taxonomy" id="2692265"/>
    <lineage>
        <taxon>Bacteria</taxon>
        <taxon>Pseudomonadati</taxon>
        <taxon>Pseudomonadota</taxon>
        <taxon>Alphaproteobacteria</taxon>
        <taxon>Hyphomicrobiales</taxon>
        <taxon>Methylobacteriaceae</taxon>
        <taxon>Microvirga</taxon>
    </lineage>
</organism>
<dbReference type="SUPFAM" id="SSF54593">
    <property type="entry name" value="Glyoxalase/Bleomycin resistance protein/Dihydroxybiphenyl dioxygenase"/>
    <property type="match status" value="1"/>
</dbReference>
<dbReference type="Gene3D" id="3.30.720.120">
    <property type="match status" value="1"/>
</dbReference>
<comment type="caution">
    <text evidence="2">The sequence shown here is derived from an EMBL/GenBank/DDBJ whole genome shotgun (WGS) entry which is preliminary data.</text>
</comment>
<proteinExistence type="predicted"/>
<dbReference type="Gene3D" id="3.30.720.110">
    <property type="match status" value="1"/>
</dbReference>
<sequence length="122" mass="13680">MLIPNLILLYVDNPERSAAFYERLFAAPPAAVLPTYVAFEFENGLTFSLWSTSAKNFVSGGSGHRSEIAFMVPEDQMVRELHERWRQDGVTLEQPLHEAVFGLTFVAVDPDGHRIRVCTPDG</sequence>
<dbReference type="PIRSF" id="PIRSF039020">
    <property type="entry name" value="EhpR"/>
    <property type="match status" value="1"/>
</dbReference>
<reference evidence="2 3" key="1">
    <citation type="submission" date="2020-01" db="EMBL/GenBank/DDBJ databases">
        <title>Microvirga sp. nov., an arsenate reduction bacterium isolated from Tibet hotspring sediments.</title>
        <authorList>
            <person name="Yuan C.-G."/>
        </authorList>
    </citation>
    <scope>NUCLEOTIDE SEQUENCE [LARGE SCALE GENOMIC DNA]</scope>
    <source>
        <strain evidence="2 3">SYSU G3D203</strain>
    </source>
</reference>
<keyword evidence="3" id="KW-1185">Reference proteome</keyword>
<feature type="domain" description="VOC" evidence="1">
    <location>
        <begin position="3"/>
        <end position="120"/>
    </location>
</feature>
<dbReference type="Pfam" id="PF00903">
    <property type="entry name" value="Glyoxalase"/>
    <property type="match status" value="1"/>
</dbReference>
<dbReference type="InterPro" id="IPR004360">
    <property type="entry name" value="Glyas_Fos-R_dOase_dom"/>
</dbReference>
<dbReference type="RefSeq" id="WP_161725541.1">
    <property type="nucleotide sequence ID" value="NZ_JAAAXI010000021.1"/>
</dbReference>
<gene>
    <name evidence="2" type="ORF">GR303_20745</name>
</gene>
<dbReference type="InterPro" id="IPR029068">
    <property type="entry name" value="Glyas_Bleomycin-R_OHBP_Dase"/>
</dbReference>
<dbReference type="InterPro" id="IPR037523">
    <property type="entry name" value="VOC_core"/>
</dbReference>
<evidence type="ECO:0000313" key="2">
    <source>
        <dbReference type="EMBL" id="NBJ26771.1"/>
    </source>
</evidence>
<dbReference type="EMBL" id="JAAAXJ010000018">
    <property type="protein sequence ID" value="NBJ26771.1"/>
    <property type="molecule type" value="Genomic_DNA"/>
</dbReference>
<name>A0ABW9Z4A3_9HYPH</name>
<protein>
    <submittedName>
        <fullName evidence="2">Glyoxalase</fullName>
    </submittedName>
</protein>
<accession>A0ABW9Z4A3</accession>